<dbReference type="GO" id="GO:0061630">
    <property type="term" value="F:ubiquitin protein ligase activity"/>
    <property type="evidence" value="ECO:0007669"/>
    <property type="project" value="UniProtKB-UniRule"/>
</dbReference>
<dbReference type="OrthoDB" id="9049620at2759"/>
<dbReference type="InterPro" id="IPR039577">
    <property type="entry name" value="Rad18"/>
</dbReference>
<dbReference type="GO" id="GO:0008270">
    <property type="term" value="F:zinc ion binding"/>
    <property type="evidence" value="ECO:0007669"/>
    <property type="project" value="UniProtKB-KW"/>
</dbReference>
<dbReference type="InterPro" id="IPR017907">
    <property type="entry name" value="Znf_RING_CS"/>
</dbReference>
<feature type="region of interest" description="Disordered" evidence="19">
    <location>
        <begin position="102"/>
        <end position="196"/>
    </location>
</feature>
<dbReference type="InterPro" id="IPR013083">
    <property type="entry name" value="Znf_RING/FYVE/PHD"/>
</dbReference>
<comment type="function">
    <text evidence="18">E3 RING-finger protein, member of the UBC2/RAD6 epistasis group. Associates to the E2 ubiquitin conjugating enzyme UBC2/RAD6 to form the UBC2-RAD18 ubiquitin ligase complex involved in postreplicative repair (PRR) of damaged DNA.</text>
</comment>
<evidence type="ECO:0000256" key="10">
    <source>
        <dbReference type="ARBA" id="ARBA00022771"/>
    </source>
</evidence>
<dbReference type="UniPathway" id="UPA00143"/>
<comment type="pathway">
    <text evidence="3 18">Protein modification; protein ubiquitination.</text>
</comment>
<feature type="compositionally biased region" description="Pro residues" evidence="19">
    <location>
        <begin position="452"/>
        <end position="466"/>
    </location>
</feature>
<sequence length="495" mass="54678">MATEFIDVPDSTDWLSTPLSGLAVVEASLRCQVCKDFYRTPMLTSCCHTFCSLCIRHALANDGRCPLCRSADQESKLRNNWSMDEVVESFAKTRKAILDFARARPSPDGKSSPKRKMADREGDVVVVVEEPATKRRRLRSSARLSSAKARDTLEAVPSSVEEILIRDSDDEVEGEEDEDEDEQDDAYEPEPDDGLVPCPICQARMKQWQVFKHLDTCTGPPDRTSSTSRSRPNGQMSSHNNTHISAALLSTRQPPPPTKRPERLPALNYSILKDQALRKKMAELGLSTTGSRQLLERRHKEWITLWNANCDSSRPKRRAELLHDLDVWERTQGGKAAAAAATFGGNGGARAVAVRDKDFDAAAWASKHDTSFRDLVANARRSRDAVDVKQDREEEKNKGREKEEEEEKEKEEEKAGQKVVAMVAGDASEPSPSGERKEASLSGPKTEGVWPPSTPPPPSTPSPKPNVPLQGGAQKTLPPLTGETSSREMQNQTGA</sequence>
<keyword evidence="9 17" id="KW-0227">DNA damage</keyword>
<dbReference type="GO" id="GO:0003697">
    <property type="term" value="F:single-stranded DNA binding"/>
    <property type="evidence" value="ECO:0007669"/>
    <property type="project" value="UniProtKB-UniRule"/>
</dbReference>
<feature type="domain" description="RING-type" evidence="20">
    <location>
        <begin position="31"/>
        <end position="69"/>
    </location>
</feature>
<evidence type="ECO:0000259" key="20">
    <source>
        <dbReference type="PROSITE" id="PS50089"/>
    </source>
</evidence>
<dbReference type="AlphaFoldDB" id="A0A3N2Q514"/>
<comment type="subcellular location">
    <subcellularLocation>
        <location evidence="2 18">Nucleus</location>
    </subcellularLocation>
</comment>
<comment type="subunit">
    <text evidence="18">Interacts with E2 UBC2, forming a complex with ubiquitin ligase activity.</text>
</comment>
<evidence type="ECO:0000256" key="4">
    <source>
        <dbReference type="ARBA" id="ARBA00009506"/>
    </source>
</evidence>
<dbReference type="Pfam" id="PF13923">
    <property type="entry name" value="zf-C3HC4_2"/>
    <property type="match status" value="1"/>
</dbReference>
<reference evidence="23 24" key="1">
    <citation type="journal article" date="2018" name="Mol. Ecol.">
        <title>The obligate alkalophilic soda-lake fungus Sodiomyces alkalinus has shifted to a protein diet.</title>
        <authorList>
            <person name="Grum-Grzhimaylo A.A."/>
            <person name="Falkoski D.L."/>
            <person name="van den Heuvel J."/>
            <person name="Valero-Jimenez C.A."/>
            <person name="Min B."/>
            <person name="Choi I.G."/>
            <person name="Lipzen A."/>
            <person name="Daum C.G."/>
            <person name="Aanen D.K."/>
            <person name="Tsang A."/>
            <person name="Henrissat B."/>
            <person name="Bilanenko E.N."/>
            <person name="de Vries R.P."/>
            <person name="van Kan J.A.L."/>
            <person name="Grigoriev I.V."/>
            <person name="Debets A.J.M."/>
        </authorList>
    </citation>
    <scope>NUCLEOTIDE SEQUENCE [LARGE SCALE GENOMIC DNA]</scope>
    <source>
        <strain evidence="23 24">F11</strain>
    </source>
</reference>
<keyword evidence="8 18" id="KW-0479">Metal-binding</keyword>
<dbReference type="NCBIfam" id="TIGR00599">
    <property type="entry name" value="rad18"/>
    <property type="match status" value="1"/>
</dbReference>
<dbReference type="Proteomes" id="UP000272025">
    <property type="component" value="Unassembled WGS sequence"/>
</dbReference>
<keyword evidence="15 18" id="KW-0539">Nucleus</keyword>
<dbReference type="GO" id="GO:0006513">
    <property type="term" value="P:protein monoubiquitination"/>
    <property type="evidence" value="ECO:0007669"/>
    <property type="project" value="InterPro"/>
</dbReference>
<evidence type="ECO:0000256" key="7">
    <source>
        <dbReference type="ARBA" id="ARBA00022679"/>
    </source>
</evidence>
<feature type="domain" description="SAP" evidence="21">
    <location>
        <begin position="269"/>
        <end position="303"/>
    </location>
</feature>
<evidence type="ECO:0000256" key="12">
    <source>
        <dbReference type="ARBA" id="ARBA00022833"/>
    </source>
</evidence>
<protein>
    <recommendedName>
        <fullName evidence="6 18">Postreplication repair E3 ubiquitin-protein ligase RAD18</fullName>
        <ecNumber evidence="5 18">2.3.2.27</ecNumber>
    </recommendedName>
    <alternativeName>
        <fullName evidence="18">RING-type E3 ubiquitin transferase RAD18</fullName>
    </alternativeName>
</protein>
<evidence type="ECO:0000256" key="17">
    <source>
        <dbReference type="PROSITE-ProRule" id="PRU01256"/>
    </source>
</evidence>
<keyword evidence="11 18" id="KW-0833">Ubl conjugation pathway</keyword>
<evidence type="ECO:0000256" key="16">
    <source>
        <dbReference type="PROSITE-ProRule" id="PRU00175"/>
    </source>
</evidence>
<keyword evidence="13 18" id="KW-0238">DNA-binding</keyword>
<accession>A0A3N2Q514</accession>
<feature type="compositionally biased region" description="Acidic residues" evidence="19">
    <location>
        <begin position="168"/>
        <end position="193"/>
    </location>
</feature>
<dbReference type="STRING" id="1314773.A0A3N2Q514"/>
<evidence type="ECO:0000256" key="9">
    <source>
        <dbReference type="ARBA" id="ARBA00022763"/>
    </source>
</evidence>
<dbReference type="PANTHER" id="PTHR14134">
    <property type="entry name" value="E3 UBIQUITIN-PROTEIN LIGASE RAD18"/>
    <property type="match status" value="1"/>
</dbReference>
<gene>
    <name evidence="23" type="ORF">SODALDRAFT_326039</name>
</gene>
<dbReference type="InterPro" id="IPR006642">
    <property type="entry name" value="Rad18_UBZ4"/>
</dbReference>
<dbReference type="SMART" id="SM00513">
    <property type="entry name" value="SAP"/>
    <property type="match status" value="1"/>
</dbReference>
<proteinExistence type="inferred from homology"/>
<evidence type="ECO:0000256" key="14">
    <source>
        <dbReference type="ARBA" id="ARBA00023204"/>
    </source>
</evidence>
<organism evidence="23 24">
    <name type="scientific">Sodiomyces alkalinus (strain CBS 110278 / VKM F-3762 / F11)</name>
    <name type="common">Alkaliphilic filamentous fungus</name>
    <dbReference type="NCBI Taxonomy" id="1314773"/>
    <lineage>
        <taxon>Eukaryota</taxon>
        <taxon>Fungi</taxon>
        <taxon>Dikarya</taxon>
        <taxon>Ascomycota</taxon>
        <taxon>Pezizomycotina</taxon>
        <taxon>Sordariomycetes</taxon>
        <taxon>Hypocreomycetidae</taxon>
        <taxon>Glomerellales</taxon>
        <taxon>Plectosphaerellaceae</taxon>
        <taxon>Sodiomyces</taxon>
    </lineage>
</organism>
<dbReference type="GeneID" id="39578540"/>
<dbReference type="GO" id="GO:0006301">
    <property type="term" value="P:DNA damage tolerance"/>
    <property type="evidence" value="ECO:0007669"/>
    <property type="project" value="InterPro"/>
</dbReference>
<dbReference type="GO" id="GO:0006281">
    <property type="term" value="P:DNA repair"/>
    <property type="evidence" value="ECO:0007669"/>
    <property type="project" value="UniProtKB-KW"/>
</dbReference>
<name>A0A3N2Q514_SODAK</name>
<feature type="region of interest" description="Disordered" evidence="19">
    <location>
        <begin position="216"/>
        <end position="240"/>
    </location>
</feature>
<evidence type="ECO:0000256" key="6">
    <source>
        <dbReference type="ARBA" id="ARBA00015551"/>
    </source>
</evidence>
<dbReference type="EMBL" id="ML119051">
    <property type="protein sequence ID" value="ROT41852.1"/>
    <property type="molecule type" value="Genomic_DNA"/>
</dbReference>
<evidence type="ECO:0000256" key="15">
    <source>
        <dbReference type="ARBA" id="ARBA00023242"/>
    </source>
</evidence>
<evidence type="ECO:0000313" key="24">
    <source>
        <dbReference type="Proteomes" id="UP000272025"/>
    </source>
</evidence>
<evidence type="ECO:0000313" key="23">
    <source>
        <dbReference type="EMBL" id="ROT41852.1"/>
    </source>
</evidence>
<dbReference type="PROSITE" id="PS00518">
    <property type="entry name" value="ZF_RING_1"/>
    <property type="match status" value="1"/>
</dbReference>
<dbReference type="GO" id="GO:0097505">
    <property type="term" value="C:Rad6-Rad18 complex"/>
    <property type="evidence" value="ECO:0007669"/>
    <property type="project" value="TreeGrafter"/>
</dbReference>
<evidence type="ECO:0000256" key="19">
    <source>
        <dbReference type="SAM" id="MobiDB-lite"/>
    </source>
</evidence>
<keyword evidence="10 16" id="KW-0863">Zinc-finger</keyword>
<dbReference type="Pfam" id="PF02037">
    <property type="entry name" value="SAP"/>
    <property type="match status" value="1"/>
</dbReference>
<feature type="region of interest" description="Disordered" evidence="19">
    <location>
        <begin position="381"/>
        <end position="495"/>
    </location>
</feature>
<evidence type="ECO:0000256" key="18">
    <source>
        <dbReference type="RuleBase" id="RU368093"/>
    </source>
</evidence>
<dbReference type="InterPro" id="IPR003034">
    <property type="entry name" value="SAP_dom"/>
</dbReference>
<dbReference type="PROSITE" id="PS51908">
    <property type="entry name" value="ZF_UBZ4"/>
    <property type="match status" value="1"/>
</dbReference>
<dbReference type="GO" id="GO:0005634">
    <property type="term" value="C:nucleus"/>
    <property type="evidence" value="ECO:0007669"/>
    <property type="project" value="UniProtKB-SubCell"/>
</dbReference>
<evidence type="ECO:0000256" key="8">
    <source>
        <dbReference type="ARBA" id="ARBA00022723"/>
    </source>
</evidence>
<comment type="similarity">
    <text evidence="4 18">Belongs to the RAD18 family.</text>
</comment>
<dbReference type="Gene3D" id="3.30.40.10">
    <property type="entry name" value="Zinc/RING finger domain, C3HC4 (zinc finger)"/>
    <property type="match status" value="1"/>
</dbReference>
<dbReference type="PROSITE" id="PS50089">
    <property type="entry name" value="ZF_RING_2"/>
    <property type="match status" value="1"/>
</dbReference>
<feature type="domain" description="UBZ4-type" evidence="22">
    <location>
        <begin position="195"/>
        <end position="222"/>
    </location>
</feature>
<dbReference type="RefSeq" id="XP_028469658.1">
    <property type="nucleotide sequence ID" value="XM_028610062.1"/>
</dbReference>
<evidence type="ECO:0000256" key="2">
    <source>
        <dbReference type="ARBA" id="ARBA00004123"/>
    </source>
</evidence>
<evidence type="ECO:0000256" key="13">
    <source>
        <dbReference type="ARBA" id="ARBA00023125"/>
    </source>
</evidence>
<dbReference type="InterPro" id="IPR001841">
    <property type="entry name" value="Znf_RING"/>
</dbReference>
<evidence type="ECO:0000259" key="22">
    <source>
        <dbReference type="PROSITE" id="PS51908"/>
    </source>
</evidence>
<evidence type="ECO:0000256" key="5">
    <source>
        <dbReference type="ARBA" id="ARBA00012483"/>
    </source>
</evidence>
<keyword evidence="12 18" id="KW-0862">Zinc</keyword>
<dbReference type="SMART" id="SM00734">
    <property type="entry name" value="ZnF_Rad18"/>
    <property type="match status" value="1"/>
</dbReference>
<dbReference type="PROSITE" id="PS50800">
    <property type="entry name" value="SAP"/>
    <property type="match status" value="1"/>
</dbReference>
<dbReference type="SUPFAM" id="SSF57850">
    <property type="entry name" value="RING/U-box"/>
    <property type="match status" value="1"/>
</dbReference>
<comment type="catalytic activity">
    <reaction evidence="1 18">
        <text>S-ubiquitinyl-[E2 ubiquitin-conjugating enzyme]-L-cysteine + [acceptor protein]-L-lysine = [E2 ubiquitin-conjugating enzyme]-L-cysteine + N(6)-ubiquitinyl-[acceptor protein]-L-lysine.</text>
        <dbReference type="EC" id="2.3.2.27"/>
    </reaction>
</comment>
<evidence type="ECO:0000256" key="1">
    <source>
        <dbReference type="ARBA" id="ARBA00000900"/>
    </source>
</evidence>
<dbReference type="SMART" id="SM00184">
    <property type="entry name" value="RING"/>
    <property type="match status" value="1"/>
</dbReference>
<keyword evidence="24" id="KW-1185">Reference proteome</keyword>
<feature type="compositionally biased region" description="Basic and acidic residues" evidence="19">
    <location>
        <begin position="381"/>
        <end position="402"/>
    </location>
</feature>
<feature type="compositionally biased region" description="Polar residues" evidence="19">
    <location>
        <begin position="482"/>
        <end position="495"/>
    </location>
</feature>
<keyword evidence="7 18" id="KW-0808">Transferase</keyword>
<dbReference type="FunFam" id="3.30.40.10:FF:000172">
    <property type="entry name" value="E3 ubiquitin-protein ligase RAD18"/>
    <property type="match status" value="1"/>
</dbReference>
<evidence type="ECO:0000256" key="3">
    <source>
        <dbReference type="ARBA" id="ARBA00004906"/>
    </source>
</evidence>
<dbReference type="InterPro" id="IPR004580">
    <property type="entry name" value="Rad18_fungi"/>
</dbReference>
<keyword evidence="14 17" id="KW-0234">DNA repair</keyword>
<dbReference type="EC" id="2.3.2.27" evidence="5 18"/>
<evidence type="ECO:0000256" key="11">
    <source>
        <dbReference type="ARBA" id="ARBA00022786"/>
    </source>
</evidence>
<dbReference type="PANTHER" id="PTHR14134:SF2">
    <property type="entry name" value="E3 UBIQUITIN-PROTEIN LIGASE RAD18"/>
    <property type="match status" value="1"/>
</dbReference>
<evidence type="ECO:0000259" key="21">
    <source>
        <dbReference type="PROSITE" id="PS50800"/>
    </source>
</evidence>